<proteinExistence type="inferred from homology"/>
<dbReference type="SUPFAM" id="SSF54909">
    <property type="entry name" value="Dimeric alpha+beta barrel"/>
    <property type="match status" value="1"/>
</dbReference>
<dbReference type="OrthoDB" id="8481699at2"/>
<dbReference type="InterPro" id="IPR011008">
    <property type="entry name" value="Dimeric_a/b-barrel"/>
</dbReference>
<dbReference type="RefSeq" id="WP_105002297.1">
    <property type="nucleotide sequence ID" value="NZ_MQVX01000001.1"/>
</dbReference>
<dbReference type="Gene3D" id="3.30.70.1060">
    <property type="entry name" value="Dimeric alpha+beta barrel"/>
    <property type="match status" value="1"/>
</dbReference>
<dbReference type="Pfam" id="PF03795">
    <property type="entry name" value="YCII"/>
    <property type="match status" value="1"/>
</dbReference>
<keyword evidence="5" id="KW-1185">Reference proteome</keyword>
<dbReference type="EMBL" id="MQVX01000001">
    <property type="protein sequence ID" value="PQJ16628.1"/>
    <property type="molecule type" value="Genomic_DNA"/>
</dbReference>
<evidence type="ECO:0000313" key="4">
    <source>
        <dbReference type="EMBL" id="PQJ16628.1"/>
    </source>
</evidence>
<feature type="chain" id="PRO_5015499580" description="YCII-related domain-containing protein" evidence="2">
    <location>
        <begin position="18"/>
        <end position="167"/>
    </location>
</feature>
<keyword evidence="2" id="KW-0732">Signal</keyword>
<protein>
    <recommendedName>
        <fullName evidence="3">YCII-related domain-containing protein</fullName>
    </recommendedName>
</protein>
<evidence type="ECO:0000313" key="5">
    <source>
        <dbReference type="Proteomes" id="UP000239366"/>
    </source>
</evidence>
<sequence length="167" mass="18567">MNKYFFFTLLMGALTLAACSSTQEEKPAEDENTLVEQTSVYDSIKAAKAGADDYGMRPYVMAFLKKGPNRDLPEEEGQKLQAAHMENIGRMAEEGKLVLAGPFMGEGELRGIYIFKVETVEEAKALTNTDPAIQSGSLVMELLPWYGSASLVEINELHYHYVKESME</sequence>
<evidence type="ECO:0000256" key="1">
    <source>
        <dbReference type="ARBA" id="ARBA00007689"/>
    </source>
</evidence>
<evidence type="ECO:0000256" key="2">
    <source>
        <dbReference type="SAM" id="SignalP"/>
    </source>
</evidence>
<reference evidence="5" key="1">
    <citation type="submission" date="2016-11" db="EMBL/GenBank/DDBJ databases">
        <title>Trade-off between light-utilization and light-protection in marine flavobacteria.</title>
        <authorList>
            <person name="Kumagai Y."/>
            <person name="Yoshizawa S."/>
            <person name="Kogure K."/>
        </authorList>
    </citation>
    <scope>NUCLEOTIDE SEQUENCE [LARGE SCALE GENOMIC DNA]</scope>
    <source>
        <strain evidence="5">SG-18</strain>
    </source>
</reference>
<dbReference type="InterPro" id="IPR005545">
    <property type="entry name" value="YCII"/>
</dbReference>
<organism evidence="4 5">
    <name type="scientific">Aureicoccus marinus</name>
    <dbReference type="NCBI Taxonomy" id="754435"/>
    <lineage>
        <taxon>Bacteria</taxon>
        <taxon>Pseudomonadati</taxon>
        <taxon>Bacteroidota</taxon>
        <taxon>Flavobacteriia</taxon>
        <taxon>Flavobacteriales</taxon>
        <taxon>Flavobacteriaceae</taxon>
        <taxon>Aureicoccus</taxon>
    </lineage>
</organism>
<dbReference type="Proteomes" id="UP000239366">
    <property type="component" value="Unassembled WGS sequence"/>
</dbReference>
<feature type="signal peptide" evidence="2">
    <location>
        <begin position="1"/>
        <end position="17"/>
    </location>
</feature>
<comment type="caution">
    <text evidence="4">The sequence shown here is derived from an EMBL/GenBank/DDBJ whole genome shotgun (WGS) entry which is preliminary data.</text>
</comment>
<feature type="domain" description="YCII-related" evidence="3">
    <location>
        <begin position="68"/>
        <end position="145"/>
    </location>
</feature>
<dbReference type="AlphaFoldDB" id="A0A2S7TAS9"/>
<gene>
    <name evidence="4" type="ORF">BST99_13700</name>
</gene>
<comment type="similarity">
    <text evidence="1">Belongs to the YciI family.</text>
</comment>
<evidence type="ECO:0000259" key="3">
    <source>
        <dbReference type="Pfam" id="PF03795"/>
    </source>
</evidence>
<name>A0A2S7TAS9_9FLAO</name>
<dbReference type="PROSITE" id="PS51257">
    <property type="entry name" value="PROKAR_LIPOPROTEIN"/>
    <property type="match status" value="1"/>
</dbReference>
<accession>A0A2S7TAS9</accession>